<feature type="transmembrane region" description="Helical" evidence="1">
    <location>
        <begin position="44"/>
        <end position="63"/>
    </location>
</feature>
<organism evidence="3 4">
    <name type="scientific">Geoalkalibacter ferrihydriticus</name>
    <dbReference type="NCBI Taxonomy" id="392333"/>
    <lineage>
        <taxon>Bacteria</taxon>
        <taxon>Pseudomonadati</taxon>
        <taxon>Thermodesulfobacteriota</taxon>
        <taxon>Desulfuromonadia</taxon>
        <taxon>Desulfuromonadales</taxon>
        <taxon>Geoalkalibacteraceae</taxon>
        <taxon>Geoalkalibacter</taxon>
    </lineage>
</organism>
<accession>A0A1G9PSD8</accession>
<evidence type="ECO:0000313" key="3">
    <source>
        <dbReference type="EMBL" id="SDM01678.1"/>
    </source>
</evidence>
<name>A0A1G9PSD8_9BACT</name>
<gene>
    <name evidence="3" type="ORF">SAMN05660860_01693</name>
</gene>
<reference evidence="3 4" key="1">
    <citation type="submission" date="2016-10" db="EMBL/GenBank/DDBJ databases">
        <authorList>
            <person name="de Groot N.N."/>
        </authorList>
    </citation>
    <scope>NUCLEOTIDE SEQUENCE [LARGE SCALE GENOMIC DNA]</scope>
    <source>
        <strain evidence="3 4">DSM 17813</strain>
    </source>
</reference>
<dbReference type="RefSeq" id="WP_139172079.1">
    <property type="nucleotide sequence ID" value="NZ_FNGU01000003.1"/>
</dbReference>
<dbReference type="AlphaFoldDB" id="A0A1G9PSD8"/>
<dbReference type="InterPro" id="IPR026870">
    <property type="entry name" value="Zinc_ribbon_dom"/>
</dbReference>
<protein>
    <recommendedName>
        <fullName evidence="2">Zinc-ribbon domain-containing protein</fullName>
    </recommendedName>
</protein>
<dbReference type="OrthoDB" id="4328513at2"/>
<keyword evidence="1" id="KW-0472">Membrane</keyword>
<sequence>MRRGRGMLILAAVVLVTVVAYNSWLYCWGRCTLENLTRLSLPGGLLLAGNGVALAILIFLKMAPTHRLALPRCRCGVPIEEDWRFCGHCGADLKKDA</sequence>
<evidence type="ECO:0000256" key="1">
    <source>
        <dbReference type="SAM" id="Phobius"/>
    </source>
</evidence>
<proteinExistence type="predicted"/>
<evidence type="ECO:0000313" key="4">
    <source>
        <dbReference type="Proteomes" id="UP000182146"/>
    </source>
</evidence>
<evidence type="ECO:0000259" key="2">
    <source>
        <dbReference type="Pfam" id="PF13240"/>
    </source>
</evidence>
<keyword evidence="1" id="KW-0812">Transmembrane</keyword>
<dbReference type="Pfam" id="PF13240">
    <property type="entry name" value="Zn_Ribbon_1"/>
    <property type="match status" value="1"/>
</dbReference>
<dbReference type="STRING" id="392333.SAMN05660860_01693"/>
<feature type="domain" description="Zinc-ribbon" evidence="2">
    <location>
        <begin position="74"/>
        <end position="93"/>
    </location>
</feature>
<keyword evidence="1" id="KW-1133">Transmembrane helix</keyword>
<dbReference type="EMBL" id="FNGU01000003">
    <property type="protein sequence ID" value="SDM01678.1"/>
    <property type="molecule type" value="Genomic_DNA"/>
</dbReference>
<dbReference type="Proteomes" id="UP000182146">
    <property type="component" value="Unassembled WGS sequence"/>
</dbReference>